<reference evidence="3" key="1">
    <citation type="journal article" date="2017" name="Nat. Microbiol.">
        <title>Global analysis of biosynthetic gene clusters reveals vast potential of secondary metabolite production in Penicillium species.</title>
        <authorList>
            <person name="Nielsen J.C."/>
            <person name="Grijseels S."/>
            <person name="Prigent S."/>
            <person name="Ji B."/>
            <person name="Dainat J."/>
            <person name="Nielsen K.F."/>
            <person name="Frisvad J.C."/>
            <person name="Workman M."/>
            <person name="Nielsen J."/>
        </authorList>
    </citation>
    <scope>NUCLEOTIDE SEQUENCE [LARGE SCALE GENOMIC DNA]</scope>
    <source>
        <strain evidence="3">IBT 24891</strain>
    </source>
</reference>
<dbReference type="OrthoDB" id="3061561at2759"/>
<protein>
    <submittedName>
        <fullName evidence="2">Uncharacterized protein</fullName>
    </submittedName>
</protein>
<dbReference type="STRING" id="303698.A0A1V6SIV7"/>
<organism evidence="2 3">
    <name type="scientific">Penicillium steckii</name>
    <dbReference type="NCBI Taxonomy" id="303698"/>
    <lineage>
        <taxon>Eukaryota</taxon>
        <taxon>Fungi</taxon>
        <taxon>Dikarya</taxon>
        <taxon>Ascomycota</taxon>
        <taxon>Pezizomycotina</taxon>
        <taxon>Eurotiomycetes</taxon>
        <taxon>Eurotiomycetidae</taxon>
        <taxon>Eurotiales</taxon>
        <taxon>Aspergillaceae</taxon>
        <taxon>Penicillium</taxon>
    </lineage>
</organism>
<dbReference type="PANTHER" id="PTHR35043">
    <property type="entry name" value="TRANSCRIPTION FACTOR DOMAIN-CONTAINING PROTEIN"/>
    <property type="match status" value="1"/>
</dbReference>
<evidence type="ECO:0000313" key="2">
    <source>
        <dbReference type="EMBL" id="OQE13965.1"/>
    </source>
</evidence>
<keyword evidence="1" id="KW-0472">Membrane</keyword>
<comment type="caution">
    <text evidence="2">The sequence shown here is derived from an EMBL/GenBank/DDBJ whole genome shotgun (WGS) entry which is preliminary data.</text>
</comment>
<gene>
    <name evidence="2" type="ORF">PENSTE_c040G02903</name>
</gene>
<feature type="transmembrane region" description="Helical" evidence="1">
    <location>
        <begin position="21"/>
        <end position="41"/>
    </location>
</feature>
<accession>A0A1V6SIV7</accession>
<dbReference type="EMBL" id="MLKD01000040">
    <property type="protein sequence ID" value="OQE13965.1"/>
    <property type="molecule type" value="Genomic_DNA"/>
</dbReference>
<sequence>MGSDPTHSTLVSWQLNDNNRSAWDILWACASTIFACTWTVIHTDVPNRDASNFRQTLMFLRAWLMALLVPEVIFAFAWLQLMNARVSKNLYNIATTATTHGPAESRSYEIPIYKKFKKPLANSESEKWSLAQAFCIGAGGLALRTEDKWVYSVLKDKEMVALIESGILKPSDLPEQEIRSRAKADSFAKIFTLFQVLWFLCNAFTRWGYHLSVSTLELVTVAYVAIAILTYLSWWYKPKDISTPILVILSCDRETLEKDLLRDIDSNRWTHLQIQIKEESILNTITSVFEASIFVSDSISQDGEVVMKKNTDAFLSLISHFIYSFAALAYSGIHLAA</sequence>
<feature type="transmembrane region" description="Helical" evidence="1">
    <location>
        <begin position="61"/>
        <end position="79"/>
    </location>
</feature>
<feature type="transmembrane region" description="Helical" evidence="1">
    <location>
        <begin position="313"/>
        <end position="333"/>
    </location>
</feature>
<evidence type="ECO:0000313" key="3">
    <source>
        <dbReference type="Proteomes" id="UP000191285"/>
    </source>
</evidence>
<name>A0A1V6SIV7_9EURO</name>
<dbReference type="PANTHER" id="PTHR35043:SF7">
    <property type="entry name" value="TRANSCRIPTION FACTOR DOMAIN-CONTAINING PROTEIN"/>
    <property type="match status" value="1"/>
</dbReference>
<keyword evidence="1" id="KW-0812">Transmembrane</keyword>
<keyword evidence="1" id="KW-1133">Transmembrane helix</keyword>
<evidence type="ECO:0000256" key="1">
    <source>
        <dbReference type="SAM" id="Phobius"/>
    </source>
</evidence>
<proteinExistence type="predicted"/>
<dbReference type="Proteomes" id="UP000191285">
    <property type="component" value="Unassembled WGS sequence"/>
</dbReference>
<feature type="transmembrane region" description="Helical" evidence="1">
    <location>
        <begin position="187"/>
        <end position="209"/>
    </location>
</feature>
<keyword evidence="3" id="KW-1185">Reference proteome</keyword>
<feature type="transmembrane region" description="Helical" evidence="1">
    <location>
        <begin position="215"/>
        <end position="236"/>
    </location>
</feature>
<dbReference type="AlphaFoldDB" id="A0A1V6SIV7"/>